<comment type="caution">
    <text evidence="1">The sequence shown here is derived from an EMBL/GenBank/DDBJ whole genome shotgun (WGS) entry which is preliminary data.</text>
</comment>
<sequence>MSFSEMEMAMVRSAAARAGVADASWLGEVGVRAAESTPAPVAAWGPVMQQLMVFQARLADVRRILRNVGGNLNDVAKHANSTGEVLKETHAVEALVARVVQRVDQEVAHIGELTARARREQLRSRP</sequence>
<gene>
    <name evidence="1" type="ORF">MMF94_08275</name>
</gene>
<dbReference type="RefSeq" id="WP_241035698.1">
    <property type="nucleotide sequence ID" value="NZ_BAAAJF010000024.1"/>
</dbReference>
<dbReference type="EMBL" id="JAKXMK010000006">
    <property type="protein sequence ID" value="MCH6165674.1"/>
    <property type="molecule type" value="Genomic_DNA"/>
</dbReference>
<evidence type="ECO:0000313" key="2">
    <source>
        <dbReference type="Proteomes" id="UP001299970"/>
    </source>
</evidence>
<evidence type="ECO:0008006" key="3">
    <source>
        <dbReference type="Google" id="ProtNLM"/>
    </source>
</evidence>
<proteinExistence type="predicted"/>
<protein>
    <recommendedName>
        <fullName evidence="3">Mobilization protein MobC</fullName>
    </recommendedName>
</protein>
<dbReference type="Proteomes" id="UP001299970">
    <property type="component" value="Unassembled WGS sequence"/>
</dbReference>
<reference evidence="1 2" key="1">
    <citation type="submission" date="2022-03" db="EMBL/GenBank/DDBJ databases">
        <title>Pseudonocardia alaer sp. nov., a novel actinomycete isolated from reed forest soil.</title>
        <authorList>
            <person name="Wang L."/>
        </authorList>
    </citation>
    <scope>NUCLEOTIDE SEQUENCE [LARGE SCALE GENOMIC DNA]</scope>
    <source>
        <strain evidence="1 2">Y-16303</strain>
    </source>
</reference>
<name>A0ABS9TAV4_9PSEU</name>
<organism evidence="1 2">
    <name type="scientific">Pseudonocardia alaniniphila</name>
    <dbReference type="NCBI Taxonomy" id="75291"/>
    <lineage>
        <taxon>Bacteria</taxon>
        <taxon>Bacillati</taxon>
        <taxon>Actinomycetota</taxon>
        <taxon>Actinomycetes</taxon>
        <taxon>Pseudonocardiales</taxon>
        <taxon>Pseudonocardiaceae</taxon>
        <taxon>Pseudonocardia</taxon>
    </lineage>
</organism>
<accession>A0ABS9TAV4</accession>
<evidence type="ECO:0000313" key="1">
    <source>
        <dbReference type="EMBL" id="MCH6165674.1"/>
    </source>
</evidence>
<keyword evidence="2" id="KW-1185">Reference proteome</keyword>